<dbReference type="InterPro" id="IPR015943">
    <property type="entry name" value="WD40/YVTN_repeat-like_dom_sf"/>
</dbReference>
<dbReference type="AlphaFoldDB" id="A0A2M8ZCI5"/>
<dbReference type="OrthoDB" id="1662110at2"/>
<evidence type="ECO:0000313" key="1">
    <source>
        <dbReference type="EMBL" id="PJJ31143.1"/>
    </source>
</evidence>
<protein>
    <recommendedName>
        <fullName evidence="3">CDP-glycerol:poly(Glycerophosphate) glycerophosphotransferase</fullName>
    </recommendedName>
</protein>
<dbReference type="Gene3D" id="3.40.50.12580">
    <property type="match status" value="1"/>
</dbReference>
<gene>
    <name evidence="1" type="ORF">H171_4783</name>
</gene>
<organism evidence="1 2">
    <name type="scientific">[Clostridium] celerecrescens 18A</name>
    <dbReference type="NCBI Taxonomy" id="1286362"/>
    <lineage>
        <taxon>Bacteria</taxon>
        <taxon>Bacillati</taxon>
        <taxon>Bacillota</taxon>
        <taxon>Clostridia</taxon>
        <taxon>Lachnospirales</taxon>
        <taxon>Lachnospiraceae</taxon>
        <taxon>Lacrimispora</taxon>
    </lineage>
</organism>
<dbReference type="Proteomes" id="UP000231092">
    <property type="component" value="Unassembled WGS sequence"/>
</dbReference>
<evidence type="ECO:0000313" key="2">
    <source>
        <dbReference type="Proteomes" id="UP000231092"/>
    </source>
</evidence>
<dbReference type="EMBL" id="PGET01000001">
    <property type="protein sequence ID" value="PJJ31143.1"/>
    <property type="molecule type" value="Genomic_DNA"/>
</dbReference>
<sequence>MRTFIKKQLMDLLDSMEQLQRALPMITDKEQIIQLLSDSQDAAIAVGEALEKDSSDHERIVSLLEEYCEEAFYLSELQEETNCQDKVSILDELINRVKALLAEIPSTNHIVFMPYKASMWDSLESIWRACREDEQCECYVMPIPYYEFNSKMNRWTYHYEGDQFPEEIPVIHYHDYSLEQNQPDVAYIHNPYDDCNLITRVDQKFYSEELKKHIRKLVYVPYYVTSGFFDKEHLGLPVYQHMDYMIVQSEYAKGFCSGMYYYDKILPFGSPKLDQVIRLYKEGSVLPEHWKPLLNGKKILMLNTSIGCFLQDGSIYLQKIKSLCKTINIQNKVALIWRPHPLLEATIKSMRPHLLAEYNGLKEYFTENMIGILDETPDISRAVAISDGYIGEESSSVVNLFGALGKPIFILDNHIINAFTEEEKRIFHITDMVKHGDQIWFTTNRYNALVYMDDNVRQMHYVDRVKEQPKWYGTYPFLAEAGNSFFLSPGVAGRPAIYDTDSQKMELIGEANMDESALCGQIVTYGNQVFYLPMIDDYIAEYNSETREWKYHSECIQELNKENAAGREVTFRCSVCGKDIWISATYTNCILRFDMEDGTYAICPVGNKENSYSGIIAEERYLWLAEVNNGNIIRWDRRSGKVKTYHMPEGFRSWPGTIQGRSLPHLSLIDMGKWVVSVPGYSNCMIKLNKTTGETTLLIEDFWKKAEEKANGYNPKFFLSSDFGAKKDQDVIIVQRNCDDAAAMIHVENETYEMFYPTLTENDYSKLTEGEDGFEKMEKKSGFFRRESRIFSFEGFLEDLVHERLNDVRVRQLEELSTLAANLDGTCGEKVHEYMMAVLDNKE</sequence>
<dbReference type="SUPFAM" id="SSF63825">
    <property type="entry name" value="YWTD domain"/>
    <property type="match status" value="1"/>
</dbReference>
<evidence type="ECO:0008006" key="3">
    <source>
        <dbReference type="Google" id="ProtNLM"/>
    </source>
</evidence>
<dbReference type="InterPro" id="IPR043148">
    <property type="entry name" value="TagF_C"/>
</dbReference>
<dbReference type="Gene3D" id="2.130.10.10">
    <property type="entry name" value="YVTN repeat-like/Quinoprotein amine dehydrogenase"/>
    <property type="match status" value="1"/>
</dbReference>
<comment type="caution">
    <text evidence="1">The sequence shown here is derived from an EMBL/GenBank/DDBJ whole genome shotgun (WGS) entry which is preliminary data.</text>
</comment>
<accession>A0A2M8ZCI5</accession>
<reference evidence="1 2" key="1">
    <citation type="submission" date="2017-11" db="EMBL/GenBank/DDBJ databases">
        <title>Understudied soil microbes with underappreciated capabilities: Untangling the Clostridium saccharolyticum group.</title>
        <authorList>
            <person name="Leschine S."/>
        </authorList>
    </citation>
    <scope>NUCLEOTIDE SEQUENCE [LARGE SCALE GENOMIC DNA]</scope>
    <source>
        <strain evidence="1 2">18A</strain>
    </source>
</reference>
<proteinExistence type="predicted"/>
<dbReference type="RefSeq" id="WP_100307305.1">
    <property type="nucleotide sequence ID" value="NZ_PGET01000001.1"/>
</dbReference>
<name>A0A2M8ZCI5_9FIRM</name>